<gene>
    <name evidence="2" type="ORF">SLS63_014070</name>
</gene>
<dbReference type="Gene3D" id="3.40.50.720">
    <property type="entry name" value="NAD(P)-binding Rossmann-like Domain"/>
    <property type="match status" value="1"/>
</dbReference>
<dbReference type="PANTHER" id="PTHR48079:SF6">
    <property type="entry name" value="NAD(P)-BINDING DOMAIN-CONTAINING PROTEIN-RELATED"/>
    <property type="match status" value="1"/>
</dbReference>
<keyword evidence="3" id="KW-1185">Reference proteome</keyword>
<feature type="domain" description="NAD-dependent epimerase/dehydratase" evidence="1">
    <location>
        <begin position="7"/>
        <end position="240"/>
    </location>
</feature>
<dbReference type="EMBL" id="JAKNSF020000230">
    <property type="protein sequence ID" value="KAK7705776.1"/>
    <property type="molecule type" value="Genomic_DNA"/>
</dbReference>
<reference evidence="2 3" key="1">
    <citation type="submission" date="2024-02" db="EMBL/GenBank/DDBJ databases">
        <title>De novo assembly and annotation of 12 fungi associated with fruit tree decline syndrome in Ontario, Canada.</title>
        <authorList>
            <person name="Sulman M."/>
            <person name="Ellouze W."/>
            <person name="Ilyukhin E."/>
        </authorList>
    </citation>
    <scope>NUCLEOTIDE SEQUENCE [LARGE SCALE GENOMIC DNA]</scope>
    <source>
        <strain evidence="2 3">M169</strain>
    </source>
</reference>
<organism evidence="2 3">
    <name type="scientific">Diaporthe eres</name>
    <name type="common">Phomopsis oblonga</name>
    <dbReference type="NCBI Taxonomy" id="83184"/>
    <lineage>
        <taxon>Eukaryota</taxon>
        <taxon>Fungi</taxon>
        <taxon>Dikarya</taxon>
        <taxon>Ascomycota</taxon>
        <taxon>Pezizomycotina</taxon>
        <taxon>Sordariomycetes</taxon>
        <taxon>Sordariomycetidae</taxon>
        <taxon>Diaporthales</taxon>
        <taxon>Diaporthaceae</taxon>
        <taxon>Diaporthe</taxon>
        <taxon>Diaporthe eres species complex</taxon>
    </lineage>
</organism>
<dbReference type="InterPro" id="IPR036291">
    <property type="entry name" value="NAD(P)-bd_dom_sf"/>
</dbReference>
<name>A0ABR1NLP8_DIAER</name>
<dbReference type="InterPro" id="IPR051783">
    <property type="entry name" value="NAD(P)-dependent_oxidoreduct"/>
</dbReference>
<accession>A0ABR1NLP8</accession>
<protein>
    <recommendedName>
        <fullName evidence="1">NAD-dependent epimerase/dehydratase domain-containing protein</fullName>
    </recommendedName>
</protein>
<comment type="caution">
    <text evidence="2">The sequence shown here is derived from an EMBL/GenBank/DDBJ whole genome shotgun (WGS) entry which is preliminary data.</text>
</comment>
<evidence type="ECO:0000313" key="2">
    <source>
        <dbReference type="EMBL" id="KAK7705776.1"/>
    </source>
</evidence>
<proteinExistence type="predicted"/>
<dbReference type="Pfam" id="PF01370">
    <property type="entry name" value="Epimerase"/>
    <property type="match status" value="1"/>
</dbReference>
<evidence type="ECO:0000259" key="1">
    <source>
        <dbReference type="Pfam" id="PF01370"/>
    </source>
</evidence>
<dbReference type="InterPro" id="IPR001509">
    <property type="entry name" value="Epimerase_deHydtase"/>
</dbReference>
<dbReference type="Proteomes" id="UP001430848">
    <property type="component" value="Unassembled WGS sequence"/>
</dbReference>
<sequence>MAARRSVFVTGSNGYIGAAVCRAFNRAGWRVFGLVRRPQAALEVAADEVTPILGDMDLSVVDSLNSFTKTIDVIVGATEAVPGYAEHYEKAITLVRALAKKSNENGVRPLVLWTSGCKDYGLTDVDGAPNLAPHTEESPVKPWLDFLLPRATSSMRVFDNTDLFDAAVLRPTNVYGLSSSHYAQWFESAEKIQQSGQKLCLTIDPNAIVHAMHVDDCGEAYVALAEYADRGKVGGQAFNISAHSYETSEAVWKALQQEYGIDGQVEFVRPEDAKEQTPPSLAFIFGYSQWVSSEKIRALTGWSDKRMLFGENISVYRKAYEAVVSSKVSDVGKKEIMRDFLTGVKV</sequence>
<dbReference type="SUPFAM" id="SSF51735">
    <property type="entry name" value="NAD(P)-binding Rossmann-fold domains"/>
    <property type="match status" value="1"/>
</dbReference>
<dbReference type="PANTHER" id="PTHR48079">
    <property type="entry name" value="PROTEIN YEEZ"/>
    <property type="match status" value="1"/>
</dbReference>
<evidence type="ECO:0000313" key="3">
    <source>
        <dbReference type="Proteomes" id="UP001430848"/>
    </source>
</evidence>